<reference evidence="3 4" key="1">
    <citation type="submission" date="2024-05" db="EMBL/GenBank/DDBJ databases">
        <title>Genome sequencing and assembly of Indian major carp, Cirrhinus mrigala (Hamilton, 1822).</title>
        <authorList>
            <person name="Mohindra V."/>
            <person name="Chowdhury L.M."/>
            <person name="Lal K."/>
            <person name="Jena J.K."/>
        </authorList>
    </citation>
    <scope>NUCLEOTIDE SEQUENCE [LARGE SCALE GENOMIC DNA]</scope>
    <source>
        <strain evidence="3">CM1030</strain>
        <tissue evidence="3">Blood</tissue>
    </source>
</reference>
<comment type="caution">
    <text evidence="3">The sequence shown here is derived from an EMBL/GenBank/DDBJ whole genome shotgun (WGS) entry which is preliminary data.</text>
</comment>
<name>A0ABD0Q176_CIRMR</name>
<evidence type="ECO:0000256" key="1">
    <source>
        <dbReference type="SAM" id="MobiDB-lite"/>
    </source>
</evidence>
<protein>
    <recommendedName>
        <fullName evidence="2">Protein bicaudal C homolog 1 KH-like domain-containing protein</fullName>
    </recommendedName>
</protein>
<dbReference type="Proteomes" id="UP001529510">
    <property type="component" value="Unassembled WGS sequence"/>
</dbReference>
<evidence type="ECO:0000259" key="2">
    <source>
        <dbReference type="Pfam" id="PF22985"/>
    </source>
</evidence>
<keyword evidence="4" id="KW-1185">Reference proteome</keyword>
<dbReference type="InterPro" id="IPR054727">
    <property type="entry name" value="BICC1_KH"/>
</dbReference>
<dbReference type="EMBL" id="JAMKFB020000012">
    <property type="protein sequence ID" value="KAL0180014.1"/>
    <property type="molecule type" value="Genomic_DNA"/>
</dbReference>
<dbReference type="AlphaFoldDB" id="A0ABD0Q176"/>
<gene>
    <name evidence="3" type="ORF">M9458_025456</name>
</gene>
<accession>A0ABD0Q176</accession>
<sequence>SVIVKSVERNALNMYEARRYLLGLESSGVSVPTSTSSITSSNSSSPPSAPAHPPPLSCPVGLDILASAGLGLTSL</sequence>
<evidence type="ECO:0000313" key="4">
    <source>
        <dbReference type="Proteomes" id="UP001529510"/>
    </source>
</evidence>
<evidence type="ECO:0000313" key="3">
    <source>
        <dbReference type="EMBL" id="KAL0180014.1"/>
    </source>
</evidence>
<feature type="non-terminal residue" evidence="3">
    <location>
        <position position="1"/>
    </location>
</feature>
<organism evidence="3 4">
    <name type="scientific">Cirrhinus mrigala</name>
    <name type="common">Mrigala</name>
    <dbReference type="NCBI Taxonomy" id="683832"/>
    <lineage>
        <taxon>Eukaryota</taxon>
        <taxon>Metazoa</taxon>
        <taxon>Chordata</taxon>
        <taxon>Craniata</taxon>
        <taxon>Vertebrata</taxon>
        <taxon>Euteleostomi</taxon>
        <taxon>Actinopterygii</taxon>
        <taxon>Neopterygii</taxon>
        <taxon>Teleostei</taxon>
        <taxon>Ostariophysi</taxon>
        <taxon>Cypriniformes</taxon>
        <taxon>Cyprinidae</taxon>
        <taxon>Labeoninae</taxon>
        <taxon>Labeonini</taxon>
        <taxon>Cirrhinus</taxon>
    </lineage>
</organism>
<feature type="region of interest" description="Disordered" evidence="1">
    <location>
        <begin position="27"/>
        <end position="55"/>
    </location>
</feature>
<feature type="domain" description="Protein bicaudal C homolog 1 KH-like" evidence="2">
    <location>
        <begin position="1"/>
        <end position="28"/>
    </location>
</feature>
<feature type="compositionally biased region" description="Low complexity" evidence="1">
    <location>
        <begin position="27"/>
        <end position="46"/>
    </location>
</feature>
<feature type="non-terminal residue" evidence="3">
    <location>
        <position position="75"/>
    </location>
</feature>
<proteinExistence type="predicted"/>
<dbReference type="Pfam" id="PF22985">
    <property type="entry name" value="KH_BICC1"/>
    <property type="match status" value="1"/>
</dbReference>